<proteinExistence type="predicted"/>
<evidence type="ECO:0000313" key="2">
    <source>
        <dbReference type="Proteomes" id="UP000595437"/>
    </source>
</evidence>
<reference evidence="2" key="1">
    <citation type="submission" date="2021-01" db="EMBL/GenBank/DDBJ databases">
        <title>Caligus Genome Assembly.</title>
        <authorList>
            <person name="Gallardo-Escarate C."/>
        </authorList>
    </citation>
    <scope>NUCLEOTIDE SEQUENCE [LARGE SCALE GENOMIC DNA]</scope>
</reference>
<accession>A0A7T8K9A0</accession>
<gene>
    <name evidence="1" type="ORF">FKW44_012082</name>
</gene>
<dbReference type="EMBL" id="CP045896">
    <property type="protein sequence ID" value="QQP50918.1"/>
    <property type="molecule type" value="Genomic_DNA"/>
</dbReference>
<dbReference type="Proteomes" id="UP000595437">
    <property type="component" value="Chromosome 7"/>
</dbReference>
<protein>
    <submittedName>
        <fullName evidence="1">Uncharacterized protein</fullName>
    </submittedName>
</protein>
<keyword evidence="2" id="KW-1185">Reference proteome</keyword>
<organism evidence="1 2">
    <name type="scientific">Caligus rogercresseyi</name>
    <name type="common">Sea louse</name>
    <dbReference type="NCBI Taxonomy" id="217165"/>
    <lineage>
        <taxon>Eukaryota</taxon>
        <taxon>Metazoa</taxon>
        <taxon>Ecdysozoa</taxon>
        <taxon>Arthropoda</taxon>
        <taxon>Crustacea</taxon>
        <taxon>Multicrustacea</taxon>
        <taxon>Hexanauplia</taxon>
        <taxon>Copepoda</taxon>
        <taxon>Siphonostomatoida</taxon>
        <taxon>Caligidae</taxon>
        <taxon>Caligus</taxon>
    </lineage>
</organism>
<evidence type="ECO:0000313" key="1">
    <source>
        <dbReference type="EMBL" id="QQP50918.1"/>
    </source>
</evidence>
<name>A0A7T8K9A0_CALRO</name>
<sequence length="57" mass="6418">MGLQRSVQDQASRTKVFMVSATNSIRLNEGNHGTAEECIREVDAENAMEELSYLQKM</sequence>
<dbReference type="AlphaFoldDB" id="A0A7T8K9A0"/>